<dbReference type="EC" id="1.8.1.4" evidence="3"/>
<dbReference type="PANTHER" id="PTHR22912">
    <property type="entry name" value="DISULFIDE OXIDOREDUCTASE"/>
    <property type="match status" value="1"/>
</dbReference>
<evidence type="ECO:0000313" key="4">
    <source>
        <dbReference type="Proteomes" id="UP000253099"/>
    </source>
</evidence>
<dbReference type="AlphaFoldDB" id="A0A366MB60"/>
<evidence type="ECO:0000256" key="1">
    <source>
        <dbReference type="SAM" id="MobiDB-lite"/>
    </source>
</evidence>
<keyword evidence="3" id="KW-0560">Oxidoreductase</keyword>
<dbReference type="Gene3D" id="3.50.50.60">
    <property type="entry name" value="FAD/NAD(P)-binding domain"/>
    <property type="match status" value="1"/>
</dbReference>
<keyword evidence="4" id="KW-1185">Reference proteome</keyword>
<dbReference type="Proteomes" id="UP000253099">
    <property type="component" value="Unassembled WGS sequence"/>
</dbReference>
<gene>
    <name evidence="3" type="primary">lpdA_1</name>
    <name evidence="3" type="ORF">ALNOE001_10070</name>
</gene>
<dbReference type="PRINTS" id="PR00411">
    <property type="entry name" value="PNDRDTASEI"/>
</dbReference>
<evidence type="ECO:0000313" key="3">
    <source>
        <dbReference type="EMBL" id="RBQ23425.1"/>
    </source>
</evidence>
<dbReference type="GO" id="GO:0004148">
    <property type="term" value="F:dihydrolipoyl dehydrogenase (NADH) activity"/>
    <property type="evidence" value="ECO:0007669"/>
    <property type="project" value="UniProtKB-EC"/>
</dbReference>
<comment type="caution">
    <text evidence="3">The sequence shown here is derived from an EMBL/GenBank/DDBJ whole genome shotgun (WGS) entry which is preliminary data.</text>
</comment>
<evidence type="ECO:0000259" key="2">
    <source>
        <dbReference type="Pfam" id="PF07992"/>
    </source>
</evidence>
<accession>A0A366MB60</accession>
<feature type="domain" description="FAD/NAD(P)-binding" evidence="2">
    <location>
        <begin position="2"/>
        <end position="320"/>
    </location>
</feature>
<sequence length="468" mass="52097">MKNIIIGAGPAGRLAGLEFGRLDEEVLLIEKNNLGGTCLNEGCMVICAFNDIARFLNNKKQYENLGLIKGDIEFSYEEITKKIIKTQEIIHKIDHEENTSLNNEIVYGEAKVNDNEVTVNGETWSYENLLIATGAKPFIPNIPGKKYGITNKDILKIKKVPEKLNILGGSIISAEISNVYSSLGSEVSIIARSGFLKELEQEIKEYVVKKLLKNVTVYENKDPLEIKKNKTLIKNKENKSEENFDSSKDEEITELEGITFIATGRSPNSNIAENILNSNDFDKKGAIKVNDMMQTSKENIYAAGDVIGGINLTPVARMEGILAARNMAGYLHKIDYNNIPQSIVLDMDLSFATNKSQNSNNKANKDKEKQNKVTNKNKENEENNDVLVPGSAGPGGFWRFLTQDTGMTKASFDSEGLLESISAISPSSVSDVAYLSYLMRIGENIENFDKFIEIHPSTDVFFQIMKYM</sequence>
<name>A0A366MB60_9EURY</name>
<dbReference type="PRINTS" id="PR00368">
    <property type="entry name" value="FADPNR"/>
</dbReference>
<dbReference type="Pfam" id="PF07992">
    <property type="entry name" value="Pyr_redox_2"/>
    <property type="match status" value="1"/>
</dbReference>
<dbReference type="InterPro" id="IPR050151">
    <property type="entry name" value="Class-I_Pyr_Nuc-Dis_Oxidored"/>
</dbReference>
<reference evidence="3 4" key="1">
    <citation type="submission" date="2018-06" db="EMBL/GenBank/DDBJ databases">
        <title>Genomic insight into two independent archaeal endosymbiosis events.</title>
        <authorList>
            <person name="Lind A.E."/>
            <person name="Lewis W.H."/>
            <person name="Spang A."/>
            <person name="Guy L."/>
            <person name="Embley M.T."/>
            <person name="Ettema T.J.G."/>
        </authorList>
    </citation>
    <scope>NUCLEOTIDE SEQUENCE [LARGE SCALE GENOMIC DNA]</scope>
    <source>
        <strain evidence="3">NOE</strain>
    </source>
</reference>
<dbReference type="PANTHER" id="PTHR22912:SF151">
    <property type="entry name" value="DIHYDROLIPOYL DEHYDROGENASE, MITOCHONDRIAL"/>
    <property type="match status" value="1"/>
</dbReference>
<organism evidence="3 4">
    <name type="scientific">Candidatus Methanobinarius endosymbioticus</name>
    <dbReference type="NCBI Taxonomy" id="2006182"/>
    <lineage>
        <taxon>Archaea</taxon>
        <taxon>Methanobacteriati</taxon>
        <taxon>Methanobacteriota</taxon>
        <taxon>Methanomada group</taxon>
        <taxon>Methanobacteria</taxon>
        <taxon>Methanobacteriales</taxon>
        <taxon>Methanobacteriaceae</taxon>
        <taxon>Candidatus Methanobinarius</taxon>
    </lineage>
</organism>
<dbReference type="InterPro" id="IPR023753">
    <property type="entry name" value="FAD/NAD-binding_dom"/>
</dbReference>
<feature type="compositionally biased region" description="Basic and acidic residues" evidence="1">
    <location>
        <begin position="363"/>
        <end position="381"/>
    </location>
</feature>
<dbReference type="GO" id="GO:0006103">
    <property type="term" value="P:2-oxoglutarate metabolic process"/>
    <property type="evidence" value="ECO:0007669"/>
    <property type="project" value="TreeGrafter"/>
</dbReference>
<feature type="region of interest" description="Disordered" evidence="1">
    <location>
        <begin position="355"/>
        <end position="388"/>
    </location>
</feature>
<proteinExistence type="predicted"/>
<dbReference type="InterPro" id="IPR036188">
    <property type="entry name" value="FAD/NAD-bd_sf"/>
</dbReference>
<dbReference type="EMBL" id="NIZT01000025">
    <property type="protein sequence ID" value="RBQ23425.1"/>
    <property type="molecule type" value="Genomic_DNA"/>
</dbReference>
<dbReference type="SUPFAM" id="SSF51905">
    <property type="entry name" value="FAD/NAD(P)-binding domain"/>
    <property type="match status" value="2"/>
</dbReference>
<protein>
    <submittedName>
        <fullName evidence="3">Dihydrolipoyl dehydrogenase</fullName>
        <ecNumber evidence="3">1.8.1.4</ecNumber>
    </submittedName>
</protein>
<dbReference type="GO" id="GO:0050660">
    <property type="term" value="F:flavin adenine dinucleotide binding"/>
    <property type="evidence" value="ECO:0007669"/>
    <property type="project" value="TreeGrafter"/>
</dbReference>